<proteinExistence type="predicted"/>
<sequence length="295" mass="30909">MTLIYVAGQDVGLTTTVISDSGVPASGTPTVVLTVTDPTGTVTTLATLQVGQGAYAAVVPAVATPGVWQYRWTATGTGVGFADEGQFQVRPLGTQQIVDLASVKAHLNMPPGDSSQDAELQGFILAAGDVARNIVGPVVAESHTQYFSGGTPTVVVDWTPLASVQSVTEYYGQSGYVLTEQPLGAQTTAFAFTVDYDTGQISRRTFGGEAARFAIGDKNIKVMYTAGRGGAVGWAVRLGTLELIRHLWQLTQQGGRPRLTRGGLDSDSPGIPTGFAIPTRVLELWQGDKRPPGIA</sequence>
<comment type="caution">
    <text evidence="1">The sequence shown here is derived from an EMBL/GenBank/DDBJ whole genome shotgun (WGS) entry which is preliminary data.</text>
</comment>
<organism evidence="1 2">
    <name type="scientific">Streptacidiphilus alkalitolerans</name>
    <dbReference type="NCBI Taxonomy" id="3342712"/>
    <lineage>
        <taxon>Bacteria</taxon>
        <taxon>Bacillati</taxon>
        <taxon>Actinomycetota</taxon>
        <taxon>Actinomycetes</taxon>
        <taxon>Kitasatosporales</taxon>
        <taxon>Streptomycetaceae</taxon>
        <taxon>Streptacidiphilus</taxon>
    </lineage>
</organism>
<dbReference type="EMBL" id="JBHEZX010000005">
    <property type="protein sequence ID" value="MFC1410507.1"/>
    <property type="molecule type" value="Genomic_DNA"/>
</dbReference>
<keyword evidence="2" id="KW-1185">Reference proteome</keyword>
<accession>A0ABV6V9W2</accession>
<name>A0ABV6V9W2_9ACTN</name>
<evidence type="ECO:0000313" key="1">
    <source>
        <dbReference type="EMBL" id="MFC1410507.1"/>
    </source>
</evidence>
<gene>
    <name evidence="1" type="ORF">ACEZDG_14660</name>
</gene>
<dbReference type="Proteomes" id="UP001592582">
    <property type="component" value="Unassembled WGS sequence"/>
</dbReference>
<protein>
    <submittedName>
        <fullName evidence="1">Uncharacterized protein</fullName>
    </submittedName>
</protein>
<reference evidence="1 2" key="1">
    <citation type="submission" date="2024-09" db="EMBL/GenBank/DDBJ databases">
        <authorList>
            <person name="Lee S.D."/>
        </authorList>
    </citation>
    <scope>NUCLEOTIDE SEQUENCE [LARGE SCALE GENOMIC DNA]</scope>
    <source>
        <strain evidence="1 2">N1-1</strain>
    </source>
</reference>
<evidence type="ECO:0000313" key="2">
    <source>
        <dbReference type="Proteomes" id="UP001592582"/>
    </source>
</evidence>